<keyword evidence="2" id="KW-1185">Reference proteome</keyword>
<evidence type="ECO:0000313" key="2">
    <source>
        <dbReference type="Proteomes" id="UP000789366"/>
    </source>
</evidence>
<evidence type="ECO:0000313" key="1">
    <source>
        <dbReference type="EMBL" id="CAG8726634.1"/>
    </source>
</evidence>
<name>A0ACA9PY59_9GLOM</name>
<dbReference type="Proteomes" id="UP000789366">
    <property type="component" value="Unassembled WGS sequence"/>
</dbReference>
<sequence length="146" mass="17019">FKEWVKHKQELVAIFTILATPDYEYKVTINYKYLTILKDVTKAEIGDYLKILKDILKDVMPRFEEFDESGKSDVSGESDEIDQIKNIIKQINTFRKIFRFTIICGIVSAENAENVKNVENTSSNNDIDEEIKRFQHGATEYDEVIE</sequence>
<organism evidence="1 2">
    <name type="scientific">Cetraspora pellucida</name>
    <dbReference type="NCBI Taxonomy" id="1433469"/>
    <lineage>
        <taxon>Eukaryota</taxon>
        <taxon>Fungi</taxon>
        <taxon>Fungi incertae sedis</taxon>
        <taxon>Mucoromycota</taxon>
        <taxon>Glomeromycotina</taxon>
        <taxon>Glomeromycetes</taxon>
        <taxon>Diversisporales</taxon>
        <taxon>Gigasporaceae</taxon>
        <taxon>Cetraspora</taxon>
    </lineage>
</organism>
<protein>
    <submittedName>
        <fullName evidence="1">11958_t:CDS:1</fullName>
    </submittedName>
</protein>
<proteinExistence type="predicted"/>
<dbReference type="EMBL" id="CAJVPW010031493">
    <property type="protein sequence ID" value="CAG8726634.1"/>
    <property type="molecule type" value="Genomic_DNA"/>
</dbReference>
<accession>A0ACA9PY59</accession>
<reference evidence="1" key="1">
    <citation type="submission" date="2021-06" db="EMBL/GenBank/DDBJ databases">
        <authorList>
            <person name="Kallberg Y."/>
            <person name="Tangrot J."/>
            <person name="Rosling A."/>
        </authorList>
    </citation>
    <scope>NUCLEOTIDE SEQUENCE</scope>
    <source>
        <strain evidence="1">28 12/20/2015</strain>
    </source>
</reference>
<comment type="caution">
    <text evidence="1">The sequence shown here is derived from an EMBL/GenBank/DDBJ whole genome shotgun (WGS) entry which is preliminary data.</text>
</comment>
<gene>
    <name evidence="1" type="ORF">SPELUC_LOCUS12809</name>
</gene>
<feature type="non-terminal residue" evidence="1">
    <location>
        <position position="1"/>
    </location>
</feature>